<evidence type="ECO:0000313" key="4">
    <source>
        <dbReference type="EMBL" id="PYC87778.1"/>
    </source>
</evidence>
<name>A0A2V4NMJ5_9ACTN</name>
<dbReference type="PANTHER" id="PTHR42736:SF1">
    <property type="entry name" value="PROTEIN-GLUTAMINE GAMMA-GLUTAMYLTRANSFERASE"/>
    <property type="match status" value="1"/>
</dbReference>
<keyword evidence="2" id="KW-0472">Membrane</keyword>
<dbReference type="InterPro" id="IPR052901">
    <property type="entry name" value="Bact_TGase-like"/>
</dbReference>
<dbReference type="InterPro" id="IPR038765">
    <property type="entry name" value="Papain-like_cys_pep_sf"/>
</dbReference>
<reference evidence="4 5" key="1">
    <citation type="submission" date="2018-03" db="EMBL/GenBank/DDBJ databases">
        <title>Bioinformatic expansion and discovery of thiopeptide antibiotics.</title>
        <authorList>
            <person name="Schwalen C.J."/>
            <person name="Hudson G.A."/>
            <person name="Mitchell D.A."/>
        </authorList>
    </citation>
    <scope>NUCLEOTIDE SEQUENCE [LARGE SCALE GENOMIC DNA]</scope>
    <source>
        <strain evidence="4 5">ATCC 21389</strain>
    </source>
</reference>
<accession>A0A2V4NMJ5</accession>
<feature type="transmembrane region" description="Helical" evidence="2">
    <location>
        <begin position="31"/>
        <end position="49"/>
    </location>
</feature>
<comment type="caution">
    <text evidence="4">The sequence shown here is derived from an EMBL/GenBank/DDBJ whole genome shotgun (WGS) entry which is preliminary data.</text>
</comment>
<proteinExistence type="predicted"/>
<gene>
    <name evidence="4" type="ORF">C7C46_03255</name>
</gene>
<dbReference type="PANTHER" id="PTHR42736">
    <property type="entry name" value="PROTEIN-GLUTAMINE GAMMA-GLUTAMYLTRANSFERASE"/>
    <property type="match status" value="1"/>
</dbReference>
<dbReference type="Proteomes" id="UP000248039">
    <property type="component" value="Unassembled WGS sequence"/>
</dbReference>
<dbReference type="Gene3D" id="3.10.620.30">
    <property type="match status" value="1"/>
</dbReference>
<dbReference type="Pfam" id="PF11992">
    <property type="entry name" value="TgpA_N"/>
    <property type="match status" value="1"/>
</dbReference>
<feature type="transmembrane region" description="Helical" evidence="2">
    <location>
        <begin position="7"/>
        <end position="25"/>
    </location>
</feature>
<dbReference type="AlphaFoldDB" id="A0A2V4NMJ5"/>
<dbReference type="InterPro" id="IPR002931">
    <property type="entry name" value="Transglutaminase-like"/>
</dbReference>
<evidence type="ECO:0000313" key="5">
    <source>
        <dbReference type="Proteomes" id="UP000248039"/>
    </source>
</evidence>
<dbReference type="OrthoDB" id="9804023at2"/>
<keyword evidence="2" id="KW-1133">Transmembrane helix</keyword>
<feature type="transmembrane region" description="Helical" evidence="2">
    <location>
        <begin position="621"/>
        <end position="641"/>
    </location>
</feature>
<feature type="compositionally biased region" description="Low complexity" evidence="1">
    <location>
        <begin position="553"/>
        <end position="573"/>
    </location>
</feature>
<dbReference type="InterPro" id="IPR021878">
    <property type="entry name" value="TgpA_N"/>
</dbReference>
<dbReference type="EMBL" id="PYBW01000011">
    <property type="protein sequence ID" value="PYC87778.1"/>
    <property type="molecule type" value="Genomic_DNA"/>
</dbReference>
<feature type="region of interest" description="Disordered" evidence="1">
    <location>
        <begin position="551"/>
        <end position="607"/>
    </location>
</feature>
<organism evidence="4 5">
    <name type="scientific">Streptomyces tateyamensis</name>
    <dbReference type="NCBI Taxonomy" id="565073"/>
    <lineage>
        <taxon>Bacteria</taxon>
        <taxon>Bacillati</taxon>
        <taxon>Actinomycetota</taxon>
        <taxon>Actinomycetes</taxon>
        <taxon>Kitasatosporales</taxon>
        <taxon>Streptomycetaceae</taxon>
        <taxon>Streptomyces</taxon>
    </lineage>
</organism>
<feature type="transmembrane region" description="Helical" evidence="2">
    <location>
        <begin position="61"/>
        <end position="85"/>
    </location>
</feature>
<dbReference type="SUPFAM" id="SSF54001">
    <property type="entry name" value="Cysteine proteinases"/>
    <property type="match status" value="1"/>
</dbReference>
<protein>
    <submittedName>
        <fullName evidence="4">Transglutaminase</fullName>
    </submittedName>
</protein>
<feature type="compositionally biased region" description="Low complexity" evidence="1">
    <location>
        <begin position="580"/>
        <end position="591"/>
    </location>
</feature>
<feature type="transmembrane region" description="Helical" evidence="2">
    <location>
        <begin position="143"/>
        <end position="162"/>
    </location>
</feature>
<evidence type="ECO:0000256" key="1">
    <source>
        <dbReference type="SAM" id="MobiDB-lite"/>
    </source>
</evidence>
<dbReference type="Pfam" id="PF01841">
    <property type="entry name" value="Transglut_core"/>
    <property type="match status" value="1"/>
</dbReference>
<feature type="domain" description="Transglutaminase-like" evidence="3">
    <location>
        <begin position="477"/>
        <end position="547"/>
    </location>
</feature>
<evidence type="ECO:0000256" key="2">
    <source>
        <dbReference type="SAM" id="Phobius"/>
    </source>
</evidence>
<feature type="transmembrane region" description="Helical" evidence="2">
    <location>
        <begin position="168"/>
        <end position="187"/>
    </location>
</feature>
<keyword evidence="5" id="KW-1185">Reference proteome</keyword>
<feature type="transmembrane region" description="Helical" evidence="2">
    <location>
        <begin position="105"/>
        <end position="131"/>
    </location>
</feature>
<keyword evidence="2" id="KW-0812">Transmembrane</keyword>
<dbReference type="SMART" id="SM00460">
    <property type="entry name" value="TGc"/>
    <property type="match status" value="1"/>
</dbReference>
<feature type="transmembrane region" description="Helical" evidence="2">
    <location>
        <begin position="208"/>
        <end position="232"/>
    </location>
</feature>
<evidence type="ECO:0000259" key="3">
    <source>
        <dbReference type="SMART" id="SM00460"/>
    </source>
</evidence>
<dbReference type="RefSeq" id="WP_110665434.1">
    <property type="nucleotide sequence ID" value="NZ_PYBW01000011.1"/>
</dbReference>
<sequence length="805" mass="84668">MTTRARLTLYSALASMLAMLGLSPLLRPEGWLLPALGQVVVVAVVGALLRRFGTPRPLVPLGQLLVALYLLLLGSVGPSMTMGVLPLRPALYEFGQLLAGAQGDIANYAIPAPATASLRLLLVGSVALVAIMVDALAVTYRRAAPAGLPLLAVYSVGTGLAGDQTGALWLWFLLSGGGYLMLLFAEGRDRLSRWGRVFRGAGTADDKGGLATGGQLIGVLTLTGAALLGALVPPWDGLNIVDGNGFGNGGTGGGHGGSINALNPVVSLADGLRRPENQVVIHYHGTDPALRTAYLRTTALDDFNGTDWLPGNQPADAIPDPIPAPEGLEKAVDAPAMTTEVSISDTLSSQWLPVPFPLQRATVKGDWRFEPESGSLIGAKNQKSTGMRYTVTSLDVSPTADQLRQAPAAPTALLQKYTALPNNLPAVVHSTAVKQTADARTAYDKAMALQTWFTSTGGFLYSPSVDPGTGPDAIAKFLQDKRGFCVHFAATFAAMARTLGIPARVAVGFAPGDDLGEGNYQVGTKDYHAWPELYFTGIGWTRFEPTPSRGVLPAYGAPAPGSSPSGSTAQPSARPTDNGAAAPSATSSCAPNLRRQGGCDDQQAQAPDLTRPADRALPAQLVAGLAGGAVLLLLLATPMLWRRRLRRHRLGEGRRRAGGPGGGELTEAQVLAAWAELIDTAWDLGVVPDDSLSPRHTVDRISEAGQFGERARAAAGRVALATERALYARDPGPSAPLGPDVRTARESLRATAGRRRRLRAELLPPSTARVLWRAGDAVRARRERLAARAARLGERLTAPLRRLRK</sequence>